<dbReference type="Pfam" id="PF14559">
    <property type="entry name" value="TPR_19"/>
    <property type="match status" value="1"/>
</dbReference>
<name>A0ABU3SWZ5_9ALTE</name>
<dbReference type="InterPro" id="IPR019734">
    <property type="entry name" value="TPR_rpt"/>
</dbReference>
<organism evidence="2 3">
    <name type="scientific">Paraglaciecola aquimarina</name>
    <dbReference type="NCBI Taxonomy" id="1235557"/>
    <lineage>
        <taxon>Bacteria</taxon>
        <taxon>Pseudomonadati</taxon>
        <taxon>Pseudomonadota</taxon>
        <taxon>Gammaproteobacteria</taxon>
        <taxon>Alteromonadales</taxon>
        <taxon>Alteromonadaceae</taxon>
        <taxon>Paraglaciecola</taxon>
    </lineage>
</organism>
<evidence type="ECO:0000313" key="3">
    <source>
        <dbReference type="Proteomes" id="UP001247805"/>
    </source>
</evidence>
<dbReference type="InterPro" id="IPR011990">
    <property type="entry name" value="TPR-like_helical_dom_sf"/>
</dbReference>
<dbReference type="PANTHER" id="PTHR12558">
    <property type="entry name" value="CELL DIVISION CYCLE 16,23,27"/>
    <property type="match status" value="1"/>
</dbReference>
<dbReference type="PANTHER" id="PTHR12558:SF33">
    <property type="entry name" value="BLL7664 PROTEIN"/>
    <property type="match status" value="1"/>
</dbReference>
<reference evidence="2 3" key="1">
    <citation type="submission" date="2023-10" db="EMBL/GenBank/DDBJ databases">
        <title>Glaciecola aquimarina strain GGW-M5 nov., isolated from a coastal seawater.</title>
        <authorList>
            <person name="Bayburt H."/>
            <person name="Kim J.M."/>
            <person name="Choi B.J."/>
            <person name="Jeon C.O."/>
        </authorList>
    </citation>
    <scope>NUCLEOTIDE SEQUENCE [LARGE SCALE GENOMIC DNA]</scope>
    <source>
        <strain evidence="2 3">KCTC 32108</strain>
    </source>
</reference>
<dbReference type="SUPFAM" id="SSF48452">
    <property type="entry name" value="TPR-like"/>
    <property type="match status" value="1"/>
</dbReference>
<feature type="repeat" description="TPR" evidence="1">
    <location>
        <begin position="136"/>
        <end position="169"/>
    </location>
</feature>
<dbReference type="Proteomes" id="UP001247805">
    <property type="component" value="Unassembled WGS sequence"/>
</dbReference>
<keyword evidence="3" id="KW-1185">Reference proteome</keyword>
<dbReference type="Gene3D" id="1.25.40.10">
    <property type="entry name" value="Tetratricopeptide repeat domain"/>
    <property type="match status" value="1"/>
</dbReference>
<evidence type="ECO:0000256" key="1">
    <source>
        <dbReference type="PROSITE-ProRule" id="PRU00339"/>
    </source>
</evidence>
<proteinExistence type="predicted"/>
<sequence length="216" mass="24284">MLVTQAKLDIIKGKNQDAVTLLWSVLNLDTNYLPAYSQLYQLSNQGFGTEKFVNHVEKILIAQPDRSTMRNLLADTYLQNGQRDKAIFHYQKLQQLKHYPNAAAVLNNLAFMAIDQDLSKALDLVNQGLAIAPKSASLLDTKGWITAQQGQYDQALELLRQAYSTDSNDPSIRYHIAYTLNKLGRVNEAKLTLEQAFDLNIPFIEAEAAKSLQQSL</sequence>
<gene>
    <name evidence="2" type="ORF">RS130_11815</name>
</gene>
<protein>
    <submittedName>
        <fullName evidence="2">Tetratricopeptide repeat protein</fullName>
    </submittedName>
</protein>
<keyword evidence="1" id="KW-0802">TPR repeat</keyword>
<dbReference type="Pfam" id="PF13181">
    <property type="entry name" value="TPR_8"/>
    <property type="match status" value="1"/>
</dbReference>
<accession>A0ABU3SWZ5</accession>
<comment type="caution">
    <text evidence="2">The sequence shown here is derived from an EMBL/GenBank/DDBJ whole genome shotgun (WGS) entry which is preliminary data.</text>
</comment>
<dbReference type="SMART" id="SM00028">
    <property type="entry name" value="TPR"/>
    <property type="match status" value="4"/>
</dbReference>
<dbReference type="RefSeq" id="WP_316026121.1">
    <property type="nucleotide sequence ID" value="NZ_JAWDIO010000002.1"/>
</dbReference>
<dbReference type="PROSITE" id="PS50005">
    <property type="entry name" value="TPR"/>
    <property type="match status" value="1"/>
</dbReference>
<evidence type="ECO:0000313" key="2">
    <source>
        <dbReference type="EMBL" id="MDU0354529.1"/>
    </source>
</evidence>
<dbReference type="EMBL" id="JAWDIO010000002">
    <property type="protein sequence ID" value="MDU0354529.1"/>
    <property type="molecule type" value="Genomic_DNA"/>
</dbReference>